<dbReference type="SUPFAM" id="SSF143034">
    <property type="entry name" value="L35p-like"/>
    <property type="match status" value="1"/>
</dbReference>
<dbReference type="GO" id="GO:0006412">
    <property type="term" value="P:translation"/>
    <property type="evidence" value="ECO:0007669"/>
    <property type="project" value="UniProtKB-UniRule"/>
</dbReference>
<dbReference type="eggNOG" id="COG0291">
    <property type="taxonomic scope" value="Bacteria"/>
</dbReference>
<dbReference type="HAMAP" id="MF_00514">
    <property type="entry name" value="Ribosomal_bL35"/>
    <property type="match status" value="1"/>
</dbReference>
<accession>A0A086CGI9</accession>
<dbReference type="EMBL" id="JPSP01000009">
    <property type="protein sequence ID" value="KFF41303.1"/>
    <property type="molecule type" value="Genomic_DNA"/>
</dbReference>
<dbReference type="STRING" id="1527444.ucyna2_00826"/>
<dbReference type="InterPro" id="IPR021137">
    <property type="entry name" value="Ribosomal_bL35-like"/>
</dbReference>
<comment type="caution">
    <text evidence="7">The sequence shown here is derived from an EMBL/GenBank/DDBJ whole genome shotgun (WGS) entry which is preliminary data.</text>
</comment>
<name>A0A086CGI9_9CHRO</name>
<comment type="similarity">
    <text evidence="1 5 6">Belongs to the bacterial ribosomal protein bL35 family.</text>
</comment>
<dbReference type="InterPro" id="IPR001706">
    <property type="entry name" value="Ribosomal_bL35"/>
</dbReference>
<dbReference type="NCBIfam" id="TIGR00001">
    <property type="entry name" value="rpmI_bact"/>
    <property type="match status" value="1"/>
</dbReference>
<keyword evidence="2 5" id="KW-0689">Ribosomal protein</keyword>
<evidence type="ECO:0000256" key="5">
    <source>
        <dbReference type="HAMAP-Rule" id="MF_00514"/>
    </source>
</evidence>
<dbReference type="PATRIC" id="fig|1527444.3.peg.782"/>
<organism evidence="7 8">
    <name type="scientific">Candidatus Atelocyanobacterium thalassa isolate SIO64986</name>
    <dbReference type="NCBI Taxonomy" id="1527444"/>
    <lineage>
        <taxon>Bacteria</taxon>
        <taxon>Bacillati</taxon>
        <taxon>Cyanobacteriota</taxon>
        <taxon>Cyanophyceae</taxon>
        <taxon>Oscillatoriophycideae</taxon>
        <taxon>Chroococcales</taxon>
        <taxon>Aphanothecaceae</taxon>
        <taxon>Candidatus Atelocyanobacterium</taxon>
        <taxon>Candidatus Atelocyanobacterium thalassae</taxon>
    </lineage>
</organism>
<evidence type="ECO:0000256" key="1">
    <source>
        <dbReference type="ARBA" id="ARBA00006598"/>
    </source>
</evidence>
<dbReference type="PANTHER" id="PTHR33343">
    <property type="entry name" value="54S RIBOSOMAL PROTEIN BL35M"/>
    <property type="match status" value="1"/>
</dbReference>
<sequence length="67" mass="7858">MPKLKTRKAAAKRFRVTGSGKKIVRRKAYKNHLLNHKSSEQKRRRLSHSTLVSEQDEANVRLMLPYL</sequence>
<proteinExistence type="inferred from homology"/>
<gene>
    <name evidence="5" type="primary">rpmI</name>
    <name evidence="5" type="synonym">rpl35</name>
    <name evidence="7" type="ORF">ucyna2_00826</name>
</gene>
<reference evidence="7 8" key="1">
    <citation type="submission" date="2014-08" db="EMBL/GenBank/DDBJ databases">
        <title>Comparative genomics reveals surprising divergence of two closely related strains of uncultivated UCYN-A cyanobacteria.</title>
        <authorList>
            <person name="Bombar D."/>
            <person name="Heller P."/>
            <person name="Sanchez-Baracaldo P."/>
            <person name="Carter B.J."/>
            <person name="Zert J.P."/>
        </authorList>
    </citation>
    <scope>NUCLEOTIDE SEQUENCE [LARGE SCALE GENOMIC DNA]</scope>
</reference>
<evidence type="ECO:0000256" key="6">
    <source>
        <dbReference type="RuleBase" id="RU000568"/>
    </source>
</evidence>
<dbReference type="PROSITE" id="PS00936">
    <property type="entry name" value="RIBOSOMAL_L35"/>
    <property type="match status" value="1"/>
</dbReference>
<dbReference type="InterPro" id="IPR037229">
    <property type="entry name" value="Ribosomal_bL35_sf"/>
</dbReference>
<dbReference type="Pfam" id="PF01632">
    <property type="entry name" value="Ribosomal_L35p"/>
    <property type="match status" value="1"/>
</dbReference>
<dbReference type="GO" id="GO:0022625">
    <property type="term" value="C:cytosolic large ribosomal subunit"/>
    <property type="evidence" value="ECO:0007669"/>
    <property type="project" value="TreeGrafter"/>
</dbReference>
<dbReference type="PANTHER" id="PTHR33343:SF1">
    <property type="entry name" value="LARGE RIBOSOMAL SUBUNIT PROTEIN BL35M"/>
    <property type="match status" value="1"/>
</dbReference>
<dbReference type="Proteomes" id="UP000028922">
    <property type="component" value="Unassembled WGS sequence"/>
</dbReference>
<dbReference type="InterPro" id="IPR018265">
    <property type="entry name" value="Ribosomal_bL35_CS"/>
</dbReference>
<dbReference type="PRINTS" id="PR00064">
    <property type="entry name" value="RIBOSOMALL35"/>
</dbReference>
<evidence type="ECO:0000256" key="2">
    <source>
        <dbReference type="ARBA" id="ARBA00022980"/>
    </source>
</evidence>
<dbReference type="GO" id="GO:0003735">
    <property type="term" value="F:structural constituent of ribosome"/>
    <property type="evidence" value="ECO:0007669"/>
    <property type="project" value="InterPro"/>
</dbReference>
<evidence type="ECO:0000313" key="7">
    <source>
        <dbReference type="EMBL" id="KFF41303.1"/>
    </source>
</evidence>
<protein>
    <recommendedName>
        <fullName evidence="4 5">Large ribosomal subunit protein bL35</fullName>
    </recommendedName>
</protein>
<dbReference type="AlphaFoldDB" id="A0A086CGI9"/>
<keyword evidence="3 5" id="KW-0687">Ribonucleoprotein</keyword>
<evidence type="ECO:0000256" key="3">
    <source>
        <dbReference type="ARBA" id="ARBA00023274"/>
    </source>
</evidence>
<evidence type="ECO:0000313" key="8">
    <source>
        <dbReference type="Proteomes" id="UP000028922"/>
    </source>
</evidence>
<evidence type="ECO:0000256" key="4">
    <source>
        <dbReference type="ARBA" id="ARBA00071664"/>
    </source>
</evidence>
<dbReference type="FunFam" id="4.10.410.60:FF:000001">
    <property type="entry name" value="50S ribosomal protein L35"/>
    <property type="match status" value="1"/>
</dbReference>
<dbReference type="Gene3D" id="4.10.410.60">
    <property type="match status" value="1"/>
</dbReference>